<proteinExistence type="predicted"/>
<evidence type="ECO:0000256" key="2">
    <source>
        <dbReference type="SAM" id="Phobius"/>
    </source>
</evidence>
<evidence type="ECO:0000259" key="3">
    <source>
        <dbReference type="Pfam" id="PF04536"/>
    </source>
</evidence>
<dbReference type="PANTHER" id="PTHR30373:SF2">
    <property type="entry name" value="UPF0603 PROTEIN YGCG"/>
    <property type="match status" value="1"/>
</dbReference>
<keyword evidence="2" id="KW-0472">Membrane</keyword>
<sequence>MNLVNPIQSHSNFQTTKQIPNQSHKRRAGIFLIGLVLIFTGLLNLQCSESNEDSLDALVAKVPNPKTLRNSWVEDSAGVLTDTTIIDQMINAEEQNSGLEIAVVTLPTIESYVPKDFAVALFNHWKIGKKGKDNGILILHVIDQRRVEIEIGYGLEGDLPDATVKRIIDTYTIPAFKADNFQKGHADTVAALINKINHPEIPVEDLVSNVTDTNTLADTSVYPSNNATSNEFKRTDYYDYQGKSYIHLTEDEKKILEETIEKFNTTGNYFLNDEESRLLNEKITEQERIEKEESFRYKQFFILGYLALFVILNLLQRLIVWMTPSPTAKYHIVHKTDFILFYGIVISPVIITITLLSLVLEDALFPVSIFLIIGSIVIFFIFWGDLRMRKLNERLLKIRNIPRKCGKCETVMTKLSEEEDNIHLSKGQISEELVNSIDYDVWVCPSCDSNTILKFPNINPEYIYKGTSFKKIKVCPECKFETFVCKSSSIISEATYSSSGKVEVRRNCAHCKHSATEYETIPKKQKSSSGGSSGGGGGGGSFGGGSSGGGGSGGSY</sequence>
<evidence type="ECO:0000313" key="5">
    <source>
        <dbReference type="EMBL" id="MCW7528648.1"/>
    </source>
</evidence>
<dbReference type="PANTHER" id="PTHR30373">
    <property type="entry name" value="UPF0603 PROTEIN YGCG"/>
    <property type="match status" value="1"/>
</dbReference>
<keyword evidence="2" id="KW-0812">Transmembrane</keyword>
<evidence type="ECO:0000256" key="1">
    <source>
        <dbReference type="SAM" id="MobiDB-lite"/>
    </source>
</evidence>
<feature type="compositionally biased region" description="Gly residues" evidence="1">
    <location>
        <begin position="531"/>
        <end position="556"/>
    </location>
</feature>
<dbReference type="Proteomes" id="UP001208912">
    <property type="component" value="Unassembled WGS sequence"/>
</dbReference>
<dbReference type="EMBL" id="JAMQPM010000001">
    <property type="protein sequence ID" value="MCW7524781.1"/>
    <property type="molecule type" value="Genomic_DNA"/>
</dbReference>
<reference evidence="5 7" key="1">
    <citation type="submission" date="2022-06" db="EMBL/GenBank/DDBJ databases">
        <title>Leptospira isolates from biofilms formed at urban environments.</title>
        <authorList>
            <person name="Ribeiro P.S."/>
            <person name="Sousa T."/>
            <person name="Carvalho N."/>
            <person name="Aburjaile F."/>
            <person name="Neves F."/>
            <person name="Oliveira D."/>
            <person name="Blanco L."/>
            <person name="Lima J."/>
            <person name="Costa F."/>
            <person name="Brenig B."/>
            <person name="Soares S."/>
            <person name="Ramos R."/>
            <person name="Goes-Neto A."/>
            <person name="Matiuzzi M."/>
            <person name="Azevedo V."/>
            <person name="Ristow P."/>
        </authorList>
    </citation>
    <scope>NUCLEOTIDE SEQUENCE</scope>
    <source>
        <strain evidence="4 7">VSF19</strain>
        <strain evidence="5">VSF20</strain>
    </source>
</reference>
<dbReference type="Proteomes" id="UP001208540">
    <property type="component" value="Unassembled WGS sequence"/>
</dbReference>
<dbReference type="Gene3D" id="3.10.310.50">
    <property type="match status" value="1"/>
</dbReference>
<organism evidence="5 6">
    <name type="scientific">Leptospira soteropolitanensis</name>
    <dbReference type="NCBI Taxonomy" id="2950025"/>
    <lineage>
        <taxon>Bacteria</taxon>
        <taxon>Pseudomonadati</taxon>
        <taxon>Spirochaetota</taxon>
        <taxon>Spirochaetia</taxon>
        <taxon>Leptospirales</taxon>
        <taxon>Leptospiraceae</taxon>
        <taxon>Leptospira</taxon>
    </lineage>
</organism>
<gene>
    <name evidence="4" type="ORF">ND861_00360</name>
    <name evidence="5" type="ORF">ND862_00360</name>
</gene>
<feature type="transmembrane region" description="Helical" evidence="2">
    <location>
        <begin position="28"/>
        <end position="45"/>
    </location>
</feature>
<feature type="domain" description="TPM" evidence="3">
    <location>
        <begin position="73"/>
        <end position="194"/>
    </location>
</feature>
<feature type="region of interest" description="Disordered" evidence="1">
    <location>
        <begin position="1"/>
        <end position="20"/>
    </location>
</feature>
<evidence type="ECO:0000313" key="6">
    <source>
        <dbReference type="Proteomes" id="UP001208540"/>
    </source>
</evidence>
<comment type="caution">
    <text evidence="5">The sequence shown here is derived from an EMBL/GenBank/DDBJ whole genome shotgun (WGS) entry which is preliminary data.</text>
</comment>
<protein>
    <submittedName>
        <fullName evidence="5">TPM domain-containing protein</fullName>
    </submittedName>
</protein>
<accession>A0AAW5V6Y0</accession>
<feature type="region of interest" description="Disordered" evidence="1">
    <location>
        <begin position="519"/>
        <end position="556"/>
    </location>
</feature>
<dbReference type="Pfam" id="PF04536">
    <property type="entry name" value="TPM_phosphatase"/>
    <property type="match status" value="1"/>
</dbReference>
<keyword evidence="2" id="KW-1133">Transmembrane helix</keyword>
<dbReference type="AlphaFoldDB" id="A0AAW5V6Y0"/>
<dbReference type="EMBL" id="JAMQPL010000001">
    <property type="protein sequence ID" value="MCW7528648.1"/>
    <property type="molecule type" value="Genomic_DNA"/>
</dbReference>
<evidence type="ECO:0000313" key="4">
    <source>
        <dbReference type="EMBL" id="MCW7524781.1"/>
    </source>
</evidence>
<keyword evidence="7" id="KW-1185">Reference proteome</keyword>
<feature type="transmembrane region" description="Helical" evidence="2">
    <location>
        <begin position="365"/>
        <end position="384"/>
    </location>
</feature>
<name>A0AAW5V6Y0_9LEPT</name>
<feature type="transmembrane region" description="Helical" evidence="2">
    <location>
        <begin position="300"/>
        <end position="319"/>
    </location>
</feature>
<feature type="transmembrane region" description="Helical" evidence="2">
    <location>
        <begin position="339"/>
        <end position="359"/>
    </location>
</feature>
<dbReference type="InterPro" id="IPR007621">
    <property type="entry name" value="TPM_dom"/>
</dbReference>
<evidence type="ECO:0000313" key="7">
    <source>
        <dbReference type="Proteomes" id="UP001208912"/>
    </source>
</evidence>